<dbReference type="EMBL" id="FUYS01000003">
    <property type="protein sequence ID" value="SKB49578.1"/>
    <property type="molecule type" value="Genomic_DNA"/>
</dbReference>
<evidence type="ECO:0000313" key="2">
    <source>
        <dbReference type="EMBL" id="SKB49578.1"/>
    </source>
</evidence>
<evidence type="ECO:0000256" key="1">
    <source>
        <dbReference type="SAM" id="Phobius"/>
    </source>
</evidence>
<sequence>MQKEQATESKFPLKGIFRKLADYRDTRLRIFRLKAVERAAGLIASVFVLFFLSLALGYYIGELFGRVSFGFLAVAGLYLVLLGLGVCFRDRIKNLLTNLSIRRLAQRKADEMD</sequence>
<organism evidence="2 3">
    <name type="scientific">Parapedobacter luteus</name>
    <dbReference type="NCBI Taxonomy" id="623280"/>
    <lineage>
        <taxon>Bacteria</taxon>
        <taxon>Pseudomonadati</taxon>
        <taxon>Bacteroidota</taxon>
        <taxon>Sphingobacteriia</taxon>
        <taxon>Sphingobacteriales</taxon>
        <taxon>Sphingobacteriaceae</taxon>
        <taxon>Parapedobacter</taxon>
    </lineage>
</organism>
<keyword evidence="1" id="KW-0812">Transmembrane</keyword>
<dbReference type="AlphaFoldDB" id="A0A1T5BQR2"/>
<keyword evidence="3" id="KW-1185">Reference proteome</keyword>
<dbReference type="RefSeq" id="WP_139378598.1">
    <property type="nucleotide sequence ID" value="NZ_FUYS01000003.1"/>
</dbReference>
<dbReference type="Proteomes" id="UP000190541">
    <property type="component" value="Unassembled WGS sequence"/>
</dbReference>
<reference evidence="2 3" key="1">
    <citation type="submission" date="2017-02" db="EMBL/GenBank/DDBJ databases">
        <authorList>
            <person name="Peterson S.W."/>
        </authorList>
    </citation>
    <scope>NUCLEOTIDE SEQUENCE [LARGE SCALE GENOMIC DNA]</scope>
    <source>
        <strain evidence="2 3">DSM 22899</strain>
    </source>
</reference>
<keyword evidence="1" id="KW-1133">Transmembrane helix</keyword>
<evidence type="ECO:0008006" key="4">
    <source>
        <dbReference type="Google" id="ProtNLM"/>
    </source>
</evidence>
<feature type="transmembrane region" description="Helical" evidence="1">
    <location>
        <begin position="67"/>
        <end position="88"/>
    </location>
</feature>
<feature type="transmembrane region" description="Helical" evidence="1">
    <location>
        <begin position="39"/>
        <end position="61"/>
    </location>
</feature>
<accession>A0A1T5BQR2</accession>
<protein>
    <recommendedName>
        <fullName evidence="4">Holin-X, holin superfamily III</fullName>
    </recommendedName>
</protein>
<name>A0A1T5BQR2_9SPHI</name>
<gene>
    <name evidence="2" type="ORF">SAMN05660226_01668</name>
</gene>
<evidence type="ECO:0000313" key="3">
    <source>
        <dbReference type="Proteomes" id="UP000190541"/>
    </source>
</evidence>
<proteinExistence type="predicted"/>
<keyword evidence="1" id="KW-0472">Membrane</keyword>